<evidence type="ECO:0000313" key="2">
    <source>
        <dbReference type="EMBL" id="KAJ4433983.1"/>
    </source>
</evidence>
<evidence type="ECO:0000313" key="3">
    <source>
        <dbReference type="Proteomes" id="UP001148838"/>
    </source>
</evidence>
<feature type="region of interest" description="Disordered" evidence="1">
    <location>
        <begin position="1"/>
        <end position="29"/>
    </location>
</feature>
<evidence type="ECO:0000256" key="1">
    <source>
        <dbReference type="SAM" id="MobiDB-lite"/>
    </source>
</evidence>
<feature type="compositionally biased region" description="Acidic residues" evidence="1">
    <location>
        <begin position="16"/>
        <end position="27"/>
    </location>
</feature>
<comment type="caution">
    <text evidence="2">The sequence shown here is derived from an EMBL/GenBank/DDBJ whole genome shotgun (WGS) entry which is preliminary data.</text>
</comment>
<name>A0ABQ8SIW2_PERAM</name>
<keyword evidence="3" id="KW-1185">Reference proteome</keyword>
<organism evidence="2 3">
    <name type="scientific">Periplaneta americana</name>
    <name type="common">American cockroach</name>
    <name type="synonym">Blatta americana</name>
    <dbReference type="NCBI Taxonomy" id="6978"/>
    <lineage>
        <taxon>Eukaryota</taxon>
        <taxon>Metazoa</taxon>
        <taxon>Ecdysozoa</taxon>
        <taxon>Arthropoda</taxon>
        <taxon>Hexapoda</taxon>
        <taxon>Insecta</taxon>
        <taxon>Pterygota</taxon>
        <taxon>Neoptera</taxon>
        <taxon>Polyneoptera</taxon>
        <taxon>Dictyoptera</taxon>
        <taxon>Blattodea</taxon>
        <taxon>Blattoidea</taxon>
        <taxon>Blattidae</taxon>
        <taxon>Blattinae</taxon>
        <taxon>Periplaneta</taxon>
    </lineage>
</organism>
<dbReference type="Proteomes" id="UP001148838">
    <property type="component" value="Unassembled WGS sequence"/>
</dbReference>
<reference evidence="2 3" key="1">
    <citation type="journal article" date="2022" name="Allergy">
        <title>Genome assembly and annotation of Periplaneta americana reveal a comprehensive cockroach allergen profile.</title>
        <authorList>
            <person name="Wang L."/>
            <person name="Xiong Q."/>
            <person name="Saelim N."/>
            <person name="Wang L."/>
            <person name="Nong W."/>
            <person name="Wan A.T."/>
            <person name="Shi M."/>
            <person name="Liu X."/>
            <person name="Cao Q."/>
            <person name="Hui J.H.L."/>
            <person name="Sookrung N."/>
            <person name="Leung T.F."/>
            <person name="Tungtrongchitr A."/>
            <person name="Tsui S.K.W."/>
        </authorList>
    </citation>
    <scope>NUCLEOTIDE SEQUENCE [LARGE SCALE GENOMIC DNA]</scope>
    <source>
        <strain evidence="2">PWHHKU_190912</strain>
    </source>
</reference>
<proteinExistence type="predicted"/>
<accession>A0ABQ8SIW2</accession>
<gene>
    <name evidence="2" type="ORF">ANN_16302</name>
</gene>
<sequence>MAGLCEGDMNLRDDLGGNDDDDGGGGDDDGKSISKACSCNGISDDHSDVSGLCNDVGMMLIFVAVSQVMVTTFVL</sequence>
<protein>
    <submittedName>
        <fullName evidence="2">Uncharacterized protein</fullName>
    </submittedName>
</protein>
<dbReference type="EMBL" id="JAJSOF020000027">
    <property type="protein sequence ID" value="KAJ4433983.1"/>
    <property type="molecule type" value="Genomic_DNA"/>
</dbReference>